<evidence type="ECO:0000313" key="2">
    <source>
        <dbReference type="Proteomes" id="UP000198841"/>
    </source>
</evidence>
<evidence type="ECO:0000313" key="1">
    <source>
        <dbReference type="EMBL" id="SFK73334.1"/>
    </source>
</evidence>
<keyword evidence="2" id="KW-1185">Reference proteome</keyword>
<comment type="caution">
    <text evidence="1">The sequence shown here is derived from an EMBL/GenBank/DDBJ whole genome shotgun (WGS) entry which is preliminary data.</text>
</comment>
<organism evidence="1 2">
    <name type="scientific">Candidatus Pantoea symbiotica</name>
    <dbReference type="NCBI Taxonomy" id="1884370"/>
    <lineage>
        <taxon>Bacteria</taxon>
        <taxon>Pseudomonadati</taxon>
        <taxon>Pseudomonadota</taxon>
        <taxon>Gammaproteobacteria</taxon>
        <taxon>Enterobacterales</taxon>
        <taxon>Erwiniaceae</taxon>
        <taxon>Pantoea</taxon>
    </lineage>
</organism>
<dbReference type="Proteomes" id="UP000198841">
    <property type="component" value="Unassembled WGS sequence"/>
</dbReference>
<name>A0A1I4BX20_9GAMM</name>
<reference evidence="1 2" key="1">
    <citation type="submission" date="2016-10" db="EMBL/GenBank/DDBJ databases">
        <authorList>
            <person name="Varghese N."/>
            <person name="Submissions S."/>
        </authorList>
    </citation>
    <scope>NUCLEOTIDE SEQUENCE [LARGE SCALE GENOMIC DNA]</scope>
    <source>
        <strain evidence="1 2">YR512</strain>
    </source>
</reference>
<dbReference type="EMBL" id="FOSD01000009">
    <property type="protein sequence ID" value="SFK73334.1"/>
    <property type="molecule type" value="Genomic_DNA"/>
</dbReference>
<accession>A0A1I4BX20</accession>
<dbReference type="InterPro" id="IPR009610">
    <property type="entry name" value="CbtA_toxin"/>
</dbReference>
<dbReference type="Pfam" id="PF06755">
    <property type="entry name" value="CbtA_toxin"/>
    <property type="match status" value="1"/>
</dbReference>
<sequence>MPTSSIHPGRAASCCLSPVAHWRTLLVYLLEKHFGLELNDTPFCSESVILQHIEAGVTLADAINFLVEKYDLVRIDILGDTYTEPEIFLTAADILKASHATGLTQRNLD</sequence>
<gene>
    <name evidence="1" type="ORF">SAMN05518863_109194</name>
</gene>
<dbReference type="RefSeq" id="WP_091004237.1">
    <property type="nucleotide sequence ID" value="NZ_FOSD01000009.1"/>
</dbReference>
<proteinExistence type="predicted"/>
<protein>
    <submittedName>
        <fullName evidence="1">Cytoskeleton-binding toxin CbtA</fullName>
    </submittedName>
</protein>